<sequence length="159" mass="16836">MNVNNEINIFTIKTSNKSSVATLSCKTPDVIVKMGDQNYVGSFKGVGTSLAPVNFSIALKECPEGINKVSYQLNPNTPIVDATRSVVALDAESTAKGVGLQLLDSLGNPVALKTKLQYSDYDKLGGNFNIPLKAAYHQTGSAIVPGTANSSVTFVMSYD</sequence>
<protein>
    <submittedName>
        <fullName evidence="3">Type-1 fimbrial protein, A chain</fullName>
    </submittedName>
</protein>
<evidence type="ECO:0000259" key="2">
    <source>
        <dbReference type="Pfam" id="PF00419"/>
    </source>
</evidence>
<dbReference type="EMBL" id="CATVXE010000024">
    <property type="protein sequence ID" value="CAJ0694900.1"/>
    <property type="molecule type" value="Genomic_DNA"/>
</dbReference>
<organism evidence="3 5">
    <name type="scientific">Ralstonia mannitolilytica</name>
    <dbReference type="NCBI Taxonomy" id="105219"/>
    <lineage>
        <taxon>Bacteria</taxon>
        <taxon>Pseudomonadati</taxon>
        <taxon>Pseudomonadota</taxon>
        <taxon>Betaproteobacteria</taxon>
        <taxon>Burkholderiales</taxon>
        <taxon>Burkholderiaceae</taxon>
        <taxon>Ralstonia</taxon>
    </lineage>
</organism>
<dbReference type="AlphaFoldDB" id="A0AAD2AXX4"/>
<comment type="caution">
    <text evidence="3">The sequence shown here is derived from an EMBL/GenBank/DDBJ whole genome shotgun (WGS) entry which is preliminary data.</text>
</comment>
<dbReference type="Pfam" id="PF00419">
    <property type="entry name" value="Fimbrial"/>
    <property type="match status" value="1"/>
</dbReference>
<dbReference type="SUPFAM" id="SSF49401">
    <property type="entry name" value="Bacterial adhesins"/>
    <property type="match status" value="1"/>
</dbReference>
<evidence type="ECO:0000313" key="6">
    <source>
        <dbReference type="Proteomes" id="UP001190452"/>
    </source>
</evidence>
<dbReference type="GO" id="GO:0043709">
    <property type="term" value="P:cell adhesion involved in single-species biofilm formation"/>
    <property type="evidence" value="ECO:0007669"/>
    <property type="project" value="TreeGrafter"/>
</dbReference>
<accession>A0AAD2AXX4</accession>
<dbReference type="PANTHER" id="PTHR33420:SF3">
    <property type="entry name" value="FIMBRIAL SUBUNIT ELFA"/>
    <property type="match status" value="1"/>
</dbReference>
<evidence type="ECO:0000313" key="3">
    <source>
        <dbReference type="EMBL" id="CAJ0694900.1"/>
    </source>
</evidence>
<evidence type="ECO:0000256" key="1">
    <source>
        <dbReference type="ARBA" id="ARBA00022729"/>
    </source>
</evidence>
<reference evidence="3 6" key="1">
    <citation type="submission" date="2023-07" db="EMBL/GenBank/DDBJ databases">
        <authorList>
            <person name="Peeters C."/>
        </authorList>
    </citation>
    <scope>NUCLEOTIDE SEQUENCE</scope>
    <source>
        <strain evidence="4 6">R-77569</strain>
        <strain evidence="3">R-77591</strain>
    </source>
</reference>
<dbReference type="InterPro" id="IPR036937">
    <property type="entry name" value="Adhesion_dom_fimbrial_sf"/>
</dbReference>
<evidence type="ECO:0000313" key="5">
    <source>
        <dbReference type="Proteomes" id="UP001190002"/>
    </source>
</evidence>
<keyword evidence="1" id="KW-0732">Signal</keyword>
<keyword evidence="6" id="KW-1185">Reference proteome</keyword>
<name>A0AAD2AXX4_9RALS</name>
<dbReference type="PANTHER" id="PTHR33420">
    <property type="entry name" value="FIMBRIAL SUBUNIT ELFA-RELATED"/>
    <property type="match status" value="1"/>
</dbReference>
<dbReference type="InterPro" id="IPR050263">
    <property type="entry name" value="Bact_Fimbrial_Adh_Pro"/>
</dbReference>
<evidence type="ECO:0000313" key="4">
    <source>
        <dbReference type="EMBL" id="CAJ0873952.1"/>
    </source>
</evidence>
<gene>
    <name evidence="3" type="primary">fimA</name>
    <name evidence="4" type="ORF">R77569_02571</name>
    <name evidence="3" type="ORF">R77591_04329</name>
</gene>
<dbReference type="Proteomes" id="UP001190452">
    <property type="component" value="Unassembled WGS sequence"/>
</dbReference>
<dbReference type="Proteomes" id="UP001190002">
    <property type="component" value="Unassembled WGS sequence"/>
</dbReference>
<dbReference type="GO" id="GO:0009289">
    <property type="term" value="C:pilus"/>
    <property type="evidence" value="ECO:0007669"/>
    <property type="project" value="InterPro"/>
</dbReference>
<feature type="domain" description="Fimbrial-type adhesion" evidence="2">
    <location>
        <begin position="27"/>
        <end position="159"/>
    </location>
</feature>
<dbReference type="InterPro" id="IPR008966">
    <property type="entry name" value="Adhesion_dom_sf"/>
</dbReference>
<proteinExistence type="predicted"/>
<dbReference type="InterPro" id="IPR000259">
    <property type="entry name" value="Adhesion_dom_fimbrial"/>
</dbReference>
<dbReference type="Gene3D" id="2.60.40.1090">
    <property type="entry name" value="Fimbrial-type adhesion domain"/>
    <property type="match status" value="1"/>
</dbReference>
<dbReference type="EMBL" id="CAUDKV010000010">
    <property type="protein sequence ID" value="CAJ0873952.1"/>
    <property type="molecule type" value="Genomic_DNA"/>
</dbReference>